<dbReference type="GO" id="GO:0005524">
    <property type="term" value="F:ATP binding"/>
    <property type="evidence" value="ECO:0007669"/>
    <property type="project" value="UniProtKB-KW"/>
</dbReference>
<dbReference type="EMBL" id="CM017877">
    <property type="protein sequence ID" value="KAG1346676.1"/>
    <property type="molecule type" value="Genomic_DNA"/>
</dbReference>
<dbReference type="GO" id="GO:0004176">
    <property type="term" value="F:ATP-dependent peptidase activity"/>
    <property type="evidence" value="ECO:0007669"/>
    <property type="project" value="InterPro"/>
</dbReference>
<evidence type="ECO:0000256" key="6">
    <source>
        <dbReference type="ARBA" id="ARBA00022741"/>
    </source>
</evidence>
<comment type="function">
    <text evidence="1">Probable ATP-dependent zinc metallopeptidase.</text>
</comment>
<dbReference type="InterPro" id="IPR003593">
    <property type="entry name" value="AAA+_ATPase"/>
</dbReference>
<evidence type="ECO:0000256" key="8">
    <source>
        <dbReference type="ARBA" id="ARBA00022840"/>
    </source>
</evidence>
<keyword evidence="9" id="KW-0809">Transit peptide</keyword>
<comment type="similarity">
    <text evidence="3">In the N-terminal section; belongs to the AAA ATPase family.</text>
</comment>
<keyword evidence="4" id="KW-0645">Protease</keyword>
<evidence type="ECO:0000259" key="12">
    <source>
        <dbReference type="SMART" id="SM00382"/>
    </source>
</evidence>
<feature type="domain" description="AAA+ ATPase" evidence="12">
    <location>
        <begin position="5"/>
        <end position="152"/>
    </location>
</feature>
<evidence type="ECO:0000256" key="4">
    <source>
        <dbReference type="ARBA" id="ARBA00022670"/>
    </source>
</evidence>
<dbReference type="Pfam" id="PF01434">
    <property type="entry name" value="Peptidase_M41"/>
    <property type="match status" value="1"/>
</dbReference>
<dbReference type="Gene3D" id="1.20.58.760">
    <property type="entry name" value="Peptidase M41"/>
    <property type="match status" value="1"/>
</dbReference>
<dbReference type="AlphaFoldDB" id="A0A8K0IAH5"/>
<accession>A0A8K0IAH5</accession>
<evidence type="ECO:0000256" key="11">
    <source>
        <dbReference type="ARBA" id="ARBA00023136"/>
    </source>
</evidence>
<dbReference type="SMART" id="SM00382">
    <property type="entry name" value="AAA"/>
    <property type="match status" value="1"/>
</dbReference>
<comment type="caution">
    <text evidence="13">The sequence shown here is derived from an EMBL/GenBank/DDBJ whole genome shotgun (WGS) entry which is preliminary data.</text>
</comment>
<protein>
    <submittedName>
        <fullName evidence="13">Putative inactive ATP-dependent zinc metalloprotease FTSHI 1, chloroplastic</fullName>
    </submittedName>
</protein>
<evidence type="ECO:0000313" key="14">
    <source>
        <dbReference type="Proteomes" id="UP000797356"/>
    </source>
</evidence>
<gene>
    <name evidence="13" type="ORF">COCNU_06G005050</name>
</gene>
<evidence type="ECO:0000256" key="1">
    <source>
        <dbReference type="ARBA" id="ARBA00003497"/>
    </source>
</evidence>
<sequence>MGIKPPHGVLLEGPPGCGKTLVAKAIAGEAGVPFYQMAGSEFVEVLVGVGSARIRDLFKRAKVNKPSVVFIDEIDALATRRQGIFSESTNYLYNAATQERETTLNQLLIELDGFDTGKGVIFLGATNRMDLLDPALLRPGRFDRKIRIRPPGAKGRLDILKVHARKVKMSPTVDLSTYAQNLPGWTGAQLAQLVQESALVAVRNRHDAILQSDMDDAVDRLTIGPKHLGIDLGHQGQCRRAVTEVGVAITSHLLRRYENAKVEFCERISIIPRGQTLSQIVFLHLNEESYMFERRPQLLHRLQVLLGGRAAEEVIYGRDTSKASLKYLEDATCLARKILCIWNLENPMTIHGEPFPWIKKPSFVGPRLDFEGSLYDDYGLIEPPINFDLDDRVAQRTEELMRDMYQKTISMLRRHAAALLKTTKVLLDNKEINGDQIEFILNSYPAETPVKLVLEEKNPGSLPFFEVDGDRDMVLPSLLPMKEAAQ</sequence>
<name>A0A8K0IAH5_COCNU</name>
<dbReference type="GO" id="GO:0009507">
    <property type="term" value="C:chloroplast"/>
    <property type="evidence" value="ECO:0007669"/>
    <property type="project" value="TreeGrafter"/>
</dbReference>
<dbReference type="OrthoDB" id="2016698at2759"/>
<dbReference type="Proteomes" id="UP000797356">
    <property type="component" value="Chromosome 6"/>
</dbReference>
<dbReference type="GO" id="GO:0004222">
    <property type="term" value="F:metalloendopeptidase activity"/>
    <property type="evidence" value="ECO:0007669"/>
    <property type="project" value="InterPro"/>
</dbReference>
<dbReference type="SUPFAM" id="SSF52540">
    <property type="entry name" value="P-loop containing nucleoside triphosphate hydrolases"/>
    <property type="match status" value="1"/>
</dbReference>
<dbReference type="InterPro" id="IPR037219">
    <property type="entry name" value="Peptidase_M41-like"/>
</dbReference>
<keyword evidence="8" id="KW-0067">ATP-binding</keyword>
<keyword evidence="11" id="KW-0472">Membrane</keyword>
<dbReference type="InterPro" id="IPR003959">
    <property type="entry name" value="ATPase_AAA_core"/>
</dbReference>
<keyword evidence="6" id="KW-0547">Nucleotide-binding</keyword>
<evidence type="ECO:0000256" key="10">
    <source>
        <dbReference type="ARBA" id="ARBA00022989"/>
    </source>
</evidence>
<dbReference type="GO" id="GO:0045037">
    <property type="term" value="P:protein import into chloroplast stroma"/>
    <property type="evidence" value="ECO:0007669"/>
    <property type="project" value="TreeGrafter"/>
</dbReference>
<dbReference type="PANTHER" id="PTHR23076">
    <property type="entry name" value="METALLOPROTEASE M41 FTSH"/>
    <property type="match status" value="1"/>
</dbReference>
<dbReference type="InterPro" id="IPR027417">
    <property type="entry name" value="P-loop_NTPase"/>
</dbReference>
<keyword evidence="13" id="KW-0482">Metalloprotease</keyword>
<keyword evidence="7" id="KW-0378">Hydrolase</keyword>
<dbReference type="SUPFAM" id="SSF140990">
    <property type="entry name" value="FtsH protease domain-like"/>
    <property type="match status" value="1"/>
</dbReference>
<keyword evidence="14" id="KW-1185">Reference proteome</keyword>
<dbReference type="Pfam" id="PF00004">
    <property type="entry name" value="AAA"/>
    <property type="match status" value="1"/>
</dbReference>
<evidence type="ECO:0000256" key="7">
    <source>
        <dbReference type="ARBA" id="ARBA00022801"/>
    </source>
</evidence>
<evidence type="ECO:0000256" key="3">
    <source>
        <dbReference type="ARBA" id="ARBA00010550"/>
    </source>
</evidence>
<organism evidence="13 14">
    <name type="scientific">Cocos nucifera</name>
    <name type="common">Coconut palm</name>
    <dbReference type="NCBI Taxonomy" id="13894"/>
    <lineage>
        <taxon>Eukaryota</taxon>
        <taxon>Viridiplantae</taxon>
        <taxon>Streptophyta</taxon>
        <taxon>Embryophyta</taxon>
        <taxon>Tracheophyta</taxon>
        <taxon>Spermatophyta</taxon>
        <taxon>Magnoliopsida</taxon>
        <taxon>Liliopsida</taxon>
        <taxon>Arecaceae</taxon>
        <taxon>Arecoideae</taxon>
        <taxon>Cocoseae</taxon>
        <taxon>Attaleinae</taxon>
        <taxon>Cocos</taxon>
    </lineage>
</organism>
<dbReference type="GO" id="GO:0006508">
    <property type="term" value="P:proteolysis"/>
    <property type="evidence" value="ECO:0007669"/>
    <property type="project" value="UniProtKB-KW"/>
</dbReference>
<dbReference type="FunFam" id="1.10.8.60:FF:000083">
    <property type="entry name" value="ATP-dependent zinc metalloprotease FtsH"/>
    <property type="match status" value="1"/>
</dbReference>
<dbReference type="GO" id="GO:0016887">
    <property type="term" value="F:ATP hydrolysis activity"/>
    <property type="evidence" value="ECO:0007669"/>
    <property type="project" value="InterPro"/>
</dbReference>
<dbReference type="InterPro" id="IPR041569">
    <property type="entry name" value="AAA_lid_3"/>
</dbReference>
<keyword evidence="5" id="KW-0812">Transmembrane</keyword>
<dbReference type="FunFam" id="3.40.50.300:FF:002568">
    <property type="entry name" value="Cell division protein (FtsH)"/>
    <property type="match status" value="1"/>
</dbReference>
<dbReference type="PANTHER" id="PTHR23076:SF111">
    <property type="entry name" value="INACTIVE ATP-DEPENDENT ZINC METALLOPROTEASE FTSHI 1, CHLOROPLASTIC-RELATED"/>
    <property type="match status" value="1"/>
</dbReference>
<evidence type="ECO:0000256" key="5">
    <source>
        <dbReference type="ARBA" id="ARBA00022692"/>
    </source>
</evidence>
<evidence type="ECO:0000256" key="2">
    <source>
        <dbReference type="ARBA" id="ARBA00010044"/>
    </source>
</evidence>
<proteinExistence type="inferred from homology"/>
<dbReference type="InterPro" id="IPR000642">
    <property type="entry name" value="Peptidase_M41"/>
</dbReference>
<dbReference type="Pfam" id="PF17862">
    <property type="entry name" value="AAA_lid_3"/>
    <property type="match status" value="1"/>
</dbReference>
<dbReference type="Gene3D" id="3.40.50.300">
    <property type="entry name" value="P-loop containing nucleotide triphosphate hydrolases"/>
    <property type="match status" value="1"/>
</dbReference>
<comment type="similarity">
    <text evidence="2">In the C-terminal section; belongs to the peptidase M41 family.</text>
</comment>
<evidence type="ECO:0000313" key="13">
    <source>
        <dbReference type="EMBL" id="KAG1346676.1"/>
    </source>
</evidence>
<reference evidence="13" key="1">
    <citation type="journal article" date="2017" name="Gigascience">
        <title>The genome draft of coconut (Cocos nucifera).</title>
        <authorList>
            <person name="Xiao Y."/>
            <person name="Xu P."/>
            <person name="Fan H."/>
            <person name="Baudouin L."/>
            <person name="Xia W."/>
            <person name="Bocs S."/>
            <person name="Xu J."/>
            <person name="Li Q."/>
            <person name="Guo A."/>
            <person name="Zhou L."/>
            <person name="Li J."/>
            <person name="Wu Y."/>
            <person name="Ma Z."/>
            <person name="Armero A."/>
            <person name="Issali A.E."/>
            <person name="Liu N."/>
            <person name="Peng M."/>
            <person name="Yang Y."/>
        </authorList>
    </citation>
    <scope>NUCLEOTIDE SEQUENCE</scope>
    <source>
        <tissue evidence="13">Spear leaf of Hainan Tall coconut</tissue>
    </source>
</reference>
<keyword evidence="10" id="KW-1133">Transmembrane helix</keyword>
<reference evidence="13" key="2">
    <citation type="submission" date="2019-07" db="EMBL/GenBank/DDBJ databases">
        <authorList>
            <person name="Yang Y."/>
            <person name="Bocs S."/>
            <person name="Baudouin L."/>
        </authorList>
    </citation>
    <scope>NUCLEOTIDE SEQUENCE</scope>
    <source>
        <tissue evidence="13">Spear leaf of Hainan Tall coconut</tissue>
    </source>
</reference>
<dbReference type="Gene3D" id="1.10.8.60">
    <property type="match status" value="1"/>
</dbReference>
<evidence type="ECO:0000256" key="9">
    <source>
        <dbReference type="ARBA" id="ARBA00022946"/>
    </source>
</evidence>
<dbReference type="FunFam" id="1.20.58.760:FF:000011">
    <property type="entry name" value="Probable inactive ATP-dependent zinc metalloprotease FTSHI 1, chloroplastic"/>
    <property type="match status" value="1"/>
</dbReference>